<dbReference type="OrthoDB" id="9764501at2"/>
<dbReference type="PROSITE" id="PS01136">
    <property type="entry name" value="UPF0034"/>
    <property type="match status" value="1"/>
</dbReference>
<keyword evidence="3" id="KW-0288">FMN</keyword>
<sequence>MCASPYGSVLGGRRAPTRVPTVCKHGPVTIQPPAAFPPSTPSIGARASIGPLRIGPIEVATPVVLAPMAGVTNASFRRLCRLAGESMLPAELRPGQAGRLAIRDGGLMAPAGMYVNEMVTTRALVERNEKTLAMVRSDPGERVRSIQLYGVDPSIAGAAVRILVEEDLADHIDLNFGCPAPKVTRKGGGAALPWKKDLLAAILRETVRACDQAARAAHREHAVPVTVKTRIGIDEDHETFMDVARAAENAGVAAIALHGRTARQHYAGQADWEAIARLKEATALPVLGNGDIWTGDDALRMIRATGCDGVVVGRGCQGRPWLFADIVAALHGSAARARPDLDDVIAVIEEHGQLLAAEMGEDRGVRDLHKHVGWYLKGYPVGGQARNTLMRVSTLEGLHEALAAMRARLPEKVPYPGETVEGPRGRAGTPKRPHLPDGWLDSPYLSEEHRTLLLDAESDVSGG</sequence>
<evidence type="ECO:0000256" key="5">
    <source>
        <dbReference type="ARBA" id="ARBA00022857"/>
    </source>
</evidence>
<dbReference type="GO" id="GO:0003723">
    <property type="term" value="F:RNA binding"/>
    <property type="evidence" value="ECO:0007669"/>
    <property type="project" value="TreeGrafter"/>
</dbReference>
<dbReference type="Pfam" id="PF01207">
    <property type="entry name" value="Dus"/>
    <property type="match status" value="1"/>
</dbReference>
<reference evidence="9 10" key="1">
    <citation type="submission" date="2012-05" db="EMBL/GenBank/DDBJ databases">
        <authorList>
            <person name="Harkins D.M."/>
            <person name="Madupu R."/>
            <person name="Durkin A.S."/>
            <person name="Torralba M."/>
            <person name="Methe B."/>
            <person name="Sutton G.G."/>
            <person name="Nelson K.E."/>
        </authorList>
    </citation>
    <scope>NUCLEOTIDE SEQUENCE [LARGE SCALE GENOMIC DNA]</scope>
    <source>
        <strain evidence="9 10">F0489</strain>
    </source>
</reference>
<evidence type="ECO:0000313" key="10">
    <source>
        <dbReference type="Proteomes" id="UP000002941"/>
    </source>
</evidence>
<keyword evidence="10" id="KW-1185">Reference proteome</keyword>
<comment type="cofactor">
    <cofactor evidence="1">
        <name>FMN</name>
        <dbReference type="ChEBI" id="CHEBI:58210"/>
    </cofactor>
</comment>
<dbReference type="Gene3D" id="3.20.20.70">
    <property type="entry name" value="Aldolase class I"/>
    <property type="match status" value="1"/>
</dbReference>
<feature type="domain" description="DUS-like FMN-binding" evidence="8">
    <location>
        <begin position="65"/>
        <end position="402"/>
    </location>
</feature>
<dbReference type="EMBL" id="AKFT01000214">
    <property type="protein sequence ID" value="EJF36801.1"/>
    <property type="molecule type" value="Genomic_DNA"/>
</dbReference>
<evidence type="ECO:0000256" key="3">
    <source>
        <dbReference type="ARBA" id="ARBA00022643"/>
    </source>
</evidence>
<evidence type="ECO:0000313" key="9">
    <source>
        <dbReference type="EMBL" id="EJF36801.1"/>
    </source>
</evidence>
<dbReference type="InterPro" id="IPR018517">
    <property type="entry name" value="tRNA_hU_synthase_CS"/>
</dbReference>
<evidence type="ECO:0000256" key="7">
    <source>
        <dbReference type="SAM" id="MobiDB-lite"/>
    </source>
</evidence>
<dbReference type="AlphaFoldDB" id="J0WJT5"/>
<dbReference type="InterPro" id="IPR024036">
    <property type="entry name" value="tRNA-dHydroUridine_Synthase_C"/>
</dbReference>
<keyword evidence="4" id="KW-0819">tRNA processing</keyword>
<dbReference type="GO" id="GO:0017150">
    <property type="term" value="F:tRNA dihydrouridine synthase activity"/>
    <property type="evidence" value="ECO:0007669"/>
    <property type="project" value="InterPro"/>
</dbReference>
<dbReference type="RefSeq" id="WP_008733745.1">
    <property type="nucleotide sequence ID" value="NZ_AKFT01000214.1"/>
</dbReference>
<dbReference type="InterPro" id="IPR013785">
    <property type="entry name" value="Aldolase_TIM"/>
</dbReference>
<keyword evidence="6" id="KW-0560">Oxidoreductase</keyword>
<dbReference type="InterPro" id="IPR004652">
    <property type="entry name" value="DusB-like"/>
</dbReference>
<name>J0WJT5_9ACTO</name>
<evidence type="ECO:0000256" key="4">
    <source>
        <dbReference type="ARBA" id="ARBA00022694"/>
    </source>
</evidence>
<accession>J0WJT5</accession>
<dbReference type="eggNOG" id="COG0042">
    <property type="taxonomic scope" value="Bacteria"/>
</dbReference>
<evidence type="ECO:0000256" key="6">
    <source>
        <dbReference type="ARBA" id="ARBA00023002"/>
    </source>
</evidence>
<dbReference type="NCBIfam" id="TIGR00737">
    <property type="entry name" value="nifR3_yhdG"/>
    <property type="match status" value="1"/>
</dbReference>
<dbReference type="GO" id="GO:0050660">
    <property type="term" value="F:flavin adenine dinucleotide binding"/>
    <property type="evidence" value="ECO:0007669"/>
    <property type="project" value="InterPro"/>
</dbReference>
<feature type="region of interest" description="Disordered" evidence="7">
    <location>
        <begin position="413"/>
        <end position="442"/>
    </location>
</feature>
<dbReference type="InterPro" id="IPR035587">
    <property type="entry name" value="DUS-like_FMN-bd"/>
</dbReference>
<dbReference type="PANTHER" id="PTHR45846">
    <property type="entry name" value="TRNA-DIHYDROURIDINE(47) SYNTHASE [NAD(P)(+)]-LIKE"/>
    <property type="match status" value="1"/>
</dbReference>
<evidence type="ECO:0000256" key="1">
    <source>
        <dbReference type="ARBA" id="ARBA00001917"/>
    </source>
</evidence>
<protein>
    <submittedName>
        <fullName evidence="9">TIM-barrel protein, nifR3 family</fullName>
    </submittedName>
</protein>
<dbReference type="PANTHER" id="PTHR45846:SF1">
    <property type="entry name" value="TRNA-DIHYDROURIDINE(47) SYNTHASE [NAD(P)(+)]-LIKE"/>
    <property type="match status" value="1"/>
</dbReference>
<proteinExistence type="predicted"/>
<dbReference type="Gene3D" id="1.10.1200.80">
    <property type="entry name" value="Putative flavin oxidoreducatase, domain 2"/>
    <property type="match status" value="1"/>
</dbReference>
<evidence type="ECO:0000256" key="2">
    <source>
        <dbReference type="ARBA" id="ARBA00022630"/>
    </source>
</evidence>
<keyword evidence="2" id="KW-0285">Flavoprotein</keyword>
<dbReference type="PATRIC" id="fig|1125718.3.peg.2757"/>
<organism evidence="9 10">
    <name type="scientific">Actinomyces massiliensis F0489</name>
    <dbReference type="NCBI Taxonomy" id="1125718"/>
    <lineage>
        <taxon>Bacteria</taxon>
        <taxon>Bacillati</taxon>
        <taxon>Actinomycetota</taxon>
        <taxon>Actinomycetes</taxon>
        <taxon>Actinomycetales</taxon>
        <taxon>Actinomycetaceae</taxon>
        <taxon>Actinomyces</taxon>
    </lineage>
</organism>
<evidence type="ECO:0000259" key="8">
    <source>
        <dbReference type="Pfam" id="PF01207"/>
    </source>
</evidence>
<dbReference type="Proteomes" id="UP000002941">
    <property type="component" value="Unassembled WGS sequence"/>
</dbReference>
<dbReference type="CDD" id="cd02801">
    <property type="entry name" value="DUS_like_FMN"/>
    <property type="match status" value="1"/>
</dbReference>
<dbReference type="SUPFAM" id="SSF51395">
    <property type="entry name" value="FMN-linked oxidoreductases"/>
    <property type="match status" value="1"/>
</dbReference>
<gene>
    <name evidence="9" type="ORF">HMPREF1318_0402</name>
</gene>
<comment type="caution">
    <text evidence="9">The sequence shown here is derived from an EMBL/GenBank/DDBJ whole genome shotgun (WGS) entry which is preliminary data.</text>
</comment>
<keyword evidence="5" id="KW-0521">NADP</keyword>